<dbReference type="InterPro" id="IPR036439">
    <property type="entry name" value="Dockerin_dom_sf"/>
</dbReference>
<evidence type="ECO:0000313" key="2">
    <source>
        <dbReference type="EMBL" id="SVD67583.1"/>
    </source>
</evidence>
<feature type="non-terminal residue" evidence="2">
    <location>
        <position position="1"/>
    </location>
</feature>
<dbReference type="AlphaFoldDB" id="A0A382X9D7"/>
<dbReference type="EMBL" id="UINC01165920">
    <property type="protein sequence ID" value="SVD67583.1"/>
    <property type="molecule type" value="Genomic_DNA"/>
</dbReference>
<dbReference type="InterPro" id="IPR016134">
    <property type="entry name" value="Dockerin_dom"/>
</dbReference>
<name>A0A382X9D7_9ZZZZ</name>
<dbReference type="GO" id="GO:0004553">
    <property type="term" value="F:hydrolase activity, hydrolyzing O-glycosyl compounds"/>
    <property type="evidence" value="ECO:0007669"/>
    <property type="project" value="InterPro"/>
</dbReference>
<dbReference type="PROSITE" id="PS51766">
    <property type="entry name" value="DOCKERIN"/>
    <property type="match status" value="1"/>
</dbReference>
<accession>A0A382X9D7</accession>
<organism evidence="2">
    <name type="scientific">marine metagenome</name>
    <dbReference type="NCBI Taxonomy" id="408172"/>
    <lineage>
        <taxon>unclassified sequences</taxon>
        <taxon>metagenomes</taxon>
        <taxon>ecological metagenomes</taxon>
    </lineage>
</organism>
<proteinExistence type="predicted"/>
<feature type="domain" description="Dockerin" evidence="1">
    <location>
        <begin position="33"/>
        <end position="95"/>
    </location>
</feature>
<reference evidence="2" key="1">
    <citation type="submission" date="2018-05" db="EMBL/GenBank/DDBJ databases">
        <authorList>
            <person name="Lanie J.A."/>
            <person name="Ng W.-L."/>
            <person name="Kazmierczak K.M."/>
            <person name="Andrzejewski T.M."/>
            <person name="Davidsen T.M."/>
            <person name="Wayne K.J."/>
            <person name="Tettelin H."/>
            <person name="Glass J.I."/>
            <person name="Rusch D."/>
            <person name="Podicherti R."/>
            <person name="Tsui H.-C.T."/>
            <person name="Winkler M.E."/>
        </authorList>
    </citation>
    <scope>NUCLEOTIDE SEQUENCE</scope>
</reference>
<dbReference type="Pfam" id="PF00404">
    <property type="entry name" value="Dockerin_1"/>
    <property type="match status" value="1"/>
</dbReference>
<dbReference type="Gene3D" id="1.10.1330.10">
    <property type="entry name" value="Dockerin domain"/>
    <property type="match status" value="1"/>
</dbReference>
<sequence>HTYDQGGSYDVSLTVTNIYGMESEPHIEMIQLQSSMPGDVNFDSVLNILDVVILANYILGSDTPTSSEFAAADLNGDGTLNILDIVILTNLILEV</sequence>
<gene>
    <name evidence="2" type="ORF">METZ01_LOCUS420437</name>
</gene>
<dbReference type="InterPro" id="IPR018247">
    <property type="entry name" value="EF_Hand_1_Ca_BS"/>
</dbReference>
<dbReference type="GO" id="GO:0000272">
    <property type="term" value="P:polysaccharide catabolic process"/>
    <property type="evidence" value="ECO:0007669"/>
    <property type="project" value="InterPro"/>
</dbReference>
<protein>
    <recommendedName>
        <fullName evidence="1">Dockerin domain-containing protein</fullName>
    </recommendedName>
</protein>
<dbReference type="CDD" id="cd14256">
    <property type="entry name" value="Dockerin_I"/>
    <property type="match status" value="1"/>
</dbReference>
<dbReference type="PROSITE" id="PS00018">
    <property type="entry name" value="EF_HAND_1"/>
    <property type="match status" value="1"/>
</dbReference>
<dbReference type="SUPFAM" id="SSF63446">
    <property type="entry name" value="Type I dockerin domain"/>
    <property type="match status" value="1"/>
</dbReference>
<evidence type="ECO:0000259" key="1">
    <source>
        <dbReference type="PROSITE" id="PS51766"/>
    </source>
</evidence>
<dbReference type="InterPro" id="IPR002105">
    <property type="entry name" value="Dockerin_1_rpt"/>
</dbReference>